<dbReference type="Pfam" id="PF21863">
    <property type="entry name" value="HTH_67"/>
    <property type="match status" value="1"/>
</dbReference>
<proteinExistence type="predicted"/>
<sequence>MNNQELLDAACPLINDLGAAFYFIPETLGVGKAMGLGGMEFYVQGRAGQMGNTEPEAVAAAFGYFKPALLKSILDSANAKSDPRVTGAAFMNACATMSRAKLSSLPNLDAFVAVLDKVNNAADPDGLALYAAINAETLAEDSAGRVLQLIAILREYRGSAHLVALRAAGVDSRTAHFMKRPDMWKQFGYTEEEAPVITDAIKAARAEAERITDRIVEPAYAVLTDAERTVLVDGMRAVKAALTA</sequence>
<accession>A0A6J6MAD3</accession>
<dbReference type="InterPro" id="IPR054058">
    <property type="entry name" value="HTH_67"/>
</dbReference>
<reference evidence="1" key="1">
    <citation type="submission" date="2020-05" db="EMBL/GenBank/DDBJ databases">
        <authorList>
            <person name="Chiriac C."/>
            <person name="Salcher M."/>
            <person name="Ghai R."/>
            <person name="Kavagutti S V."/>
        </authorList>
    </citation>
    <scope>NUCLEOTIDE SEQUENCE</scope>
</reference>
<name>A0A6J6MAD3_9ZZZZ</name>
<protein>
    <submittedName>
        <fullName evidence="1">Unannotated protein</fullName>
    </submittedName>
</protein>
<organism evidence="1">
    <name type="scientific">freshwater metagenome</name>
    <dbReference type="NCBI Taxonomy" id="449393"/>
    <lineage>
        <taxon>unclassified sequences</taxon>
        <taxon>metagenomes</taxon>
        <taxon>ecological metagenomes</taxon>
    </lineage>
</organism>
<evidence type="ECO:0000313" key="1">
    <source>
        <dbReference type="EMBL" id="CAB4669764.1"/>
    </source>
</evidence>
<dbReference type="AlphaFoldDB" id="A0A6J6MAD3"/>
<gene>
    <name evidence="1" type="ORF">UFOPK2295_00728</name>
</gene>
<dbReference type="EMBL" id="CAEZWV010000011">
    <property type="protein sequence ID" value="CAB4669764.1"/>
    <property type="molecule type" value="Genomic_DNA"/>
</dbReference>
<dbReference type="NCBIfam" id="NF047719">
    <property type="entry name" value="SCO6745_fam_HTH"/>
    <property type="match status" value="1"/>
</dbReference>